<dbReference type="EMBL" id="JACAZH010000001">
    <property type="protein sequence ID" value="KAF7377760.1"/>
    <property type="molecule type" value="Genomic_DNA"/>
</dbReference>
<keyword evidence="4 6" id="KW-0472">Membrane</keyword>
<reference evidence="8" key="1">
    <citation type="submission" date="2020-05" db="EMBL/GenBank/DDBJ databases">
        <title>Mycena genomes resolve the evolution of fungal bioluminescence.</title>
        <authorList>
            <person name="Tsai I.J."/>
        </authorList>
    </citation>
    <scope>NUCLEOTIDE SEQUENCE</scope>
    <source>
        <strain evidence="8">160909Yilan</strain>
    </source>
</reference>
<dbReference type="GO" id="GO:0022857">
    <property type="term" value="F:transmembrane transporter activity"/>
    <property type="evidence" value="ECO:0007669"/>
    <property type="project" value="InterPro"/>
</dbReference>
<keyword evidence="3 6" id="KW-1133">Transmembrane helix</keyword>
<dbReference type="Proteomes" id="UP000623467">
    <property type="component" value="Unassembled WGS sequence"/>
</dbReference>
<feature type="transmembrane region" description="Helical" evidence="6">
    <location>
        <begin position="185"/>
        <end position="206"/>
    </location>
</feature>
<dbReference type="GO" id="GO:0005886">
    <property type="term" value="C:plasma membrane"/>
    <property type="evidence" value="ECO:0007669"/>
    <property type="project" value="TreeGrafter"/>
</dbReference>
<accession>A0A8H6ZEY9</accession>
<feature type="compositionally biased region" description="Polar residues" evidence="5">
    <location>
        <begin position="1"/>
        <end position="13"/>
    </location>
</feature>
<evidence type="ECO:0000256" key="3">
    <source>
        <dbReference type="ARBA" id="ARBA00022989"/>
    </source>
</evidence>
<feature type="transmembrane region" description="Helical" evidence="6">
    <location>
        <begin position="258"/>
        <end position="279"/>
    </location>
</feature>
<protein>
    <submittedName>
        <fullName evidence="8">Major facilitator superfamily transporter</fullName>
    </submittedName>
</protein>
<feature type="transmembrane region" description="Helical" evidence="6">
    <location>
        <begin position="153"/>
        <end position="173"/>
    </location>
</feature>
<feature type="transmembrane region" description="Helical" evidence="6">
    <location>
        <begin position="372"/>
        <end position="391"/>
    </location>
</feature>
<dbReference type="InterPro" id="IPR020846">
    <property type="entry name" value="MFS_dom"/>
</dbReference>
<evidence type="ECO:0000313" key="8">
    <source>
        <dbReference type="EMBL" id="KAF7377760.1"/>
    </source>
</evidence>
<proteinExistence type="predicted"/>
<dbReference type="PROSITE" id="PS50850">
    <property type="entry name" value="MFS"/>
    <property type="match status" value="1"/>
</dbReference>
<feature type="transmembrane region" description="Helical" evidence="6">
    <location>
        <begin position="48"/>
        <end position="65"/>
    </location>
</feature>
<feature type="domain" description="Major facilitator superfamily (MFS) profile" evidence="7">
    <location>
        <begin position="48"/>
        <end position="552"/>
    </location>
</feature>
<comment type="subcellular location">
    <subcellularLocation>
        <location evidence="1">Membrane</location>
        <topology evidence="1">Multi-pass membrane protein</topology>
    </subcellularLocation>
</comment>
<feature type="transmembrane region" description="Helical" evidence="6">
    <location>
        <begin position="85"/>
        <end position="107"/>
    </location>
</feature>
<feature type="transmembrane region" description="Helical" evidence="6">
    <location>
        <begin position="128"/>
        <end position="147"/>
    </location>
</feature>
<dbReference type="InterPro" id="IPR036259">
    <property type="entry name" value="MFS_trans_sf"/>
</dbReference>
<keyword evidence="2 6" id="KW-0812">Transmembrane</keyword>
<dbReference type="Gene3D" id="1.20.1250.20">
    <property type="entry name" value="MFS general substrate transporter like domains"/>
    <property type="match status" value="1"/>
</dbReference>
<dbReference type="Pfam" id="PF07690">
    <property type="entry name" value="MFS_1"/>
    <property type="match status" value="1"/>
</dbReference>
<evidence type="ECO:0000313" key="9">
    <source>
        <dbReference type="Proteomes" id="UP000623467"/>
    </source>
</evidence>
<evidence type="ECO:0000256" key="4">
    <source>
        <dbReference type="ARBA" id="ARBA00023136"/>
    </source>
</evidence>
<dbReference type="OrthoDB" id="6770063at2759"/>
<comment type="caution">
    <text evidence="8">The sequence shown here is derived from an EMBL/GenBank/DDBJ whole genome shotgun (WGS) entry which is preliminary data.</text>
</comment>
<dbReference type="PANTHER" id="PTHR23501:SF199">
    <property type="entry name" value="MFS EFFLUX TRANSPORTER INPD-RELATED"/>
    <property type="match status" value="1"/>
</dbReference>
<organism evidence="8 9">
    <name type="scientific">Mycena sanguinolenta</name>
    <dbReference type="NCBI Taxonomy" id="230812"/>
    <lineage>
        <taxon>Eukaryota</taxon>
        <taxon>Fungi</taxon>
        <taxon>Dikarya</taxon>
        <taxon>Basidiomycota</taxon>
        <taxon>Agaricomycotina</taxon>
        <taxon>Agaricomycetes</taxon>
        <taxon>Agaricomycetidae</taxon>
        <taxon>Agaricales</taxon>
        <taxon>Marasmiineae</taxon>
        <taxon>Mycenaceae</taxon>
        <taxon>Mycena</taxon>
    </lineage>
</organism>
<feature type="region of interest" description="Disordered" evidence="5">
    <location>
        <begin position="1"/>
        <end position="27"/>
    </location>
</feature>
<sequence length="561" mass="60162">MSVLSSQTASPTPTLREPPEAKSCVEKTEKSYDADGVRDGENRIELKLIFIMMFAYLLAALDGVMTPNLVPKIADQFHSLGDVGWYSSAYLLAGASQLLFGTLYSILPVKWVYLGHILSALSDPYLEVYVGTICIFDLGSLICGVSPTSTALIIGRAIVGLGAAGIGAGTWIIVSRIVPMQRRPLYVGAFATGSGIISVVGPLLGGVFADKLSWRWRVAYYVDSIIGGLTLLMVTIFFNSQALKRKSKSVSLRDCIKLFGPLVIFIPGITSLLLALNWGGSKYPWKSGVEIALFILSGVLISIFIALQVWKKDQATIPPRIVMQRSIFAGVAFLIALNGSSNIILNYMPIYFQAIKGVAATNSAIDNLPRKVALIPGYIIGGVAVTAIGYYTPFVILSSILTTLGTALLSTLTVHSRPNHWIVFQAIHGFGYGIGSHQALVAAQTVLKPEDIPLATSLLIFFPALGDSVFISVAQNVFTNRLRADLISQVPAVNPAVVLDSGAKSLRSAVDPKLLPAVLGVYNEALVSAFHVAFALACFSFIGAFVMEWKSVKLKAAQKQA</sequence>
<feature type="transmembrane region" description="Helical" evidence="6">
    <location>
        <begin position="454"/>
        <end position="474"/>
    </location>
</feature>
<feature type="transmembrane region" description="Helical" evidence="6">
    <location>
        <begin position="525"/>
        <end position="546"/>
    </location>
</feature>
<evidence type="ECO:0000256" key="2">
    <source>
        <dbReference type="ARBA" id="ARBA00022692"/>
    </source>
</evidence>
<feature type="transmembrane region" description="Helical" evidence="6">
    <location>
        <begin position="218"/>
        <end position="238"/>
    </location>
</feature>
<dbReference type="FunFam" id="1.20.1250.20:FF:000196">
    <property type="entry name" value="MFS toxin efflux pump (AflT)"/>
    <property type="match status" value="1"/>
</dbReference>
<evidence type="ECO:0000256" key="5">
    <source>
        <dbReference type="SAM" id="MobiDB-lite"/>
    </source>
</evidence>
<evidence type="ECO:0000256" key="6">
    <source>
        <dbReference type="SAM" id="Phobius"/>
    </source>
</evidence>
<feature type="compositionally biased region" description="Basic and acidic residues" evidence="5">
    <location>
        <begin position="17"/>
        <end position="27"/>
    </location>
</feature>
<evidence type="ECO:0000256" key="1">
    <source>
        <dbReference type="ARBA" id="ARBA00004141"/>
    </source>
</evidence>
<feature type="transmembrane region" description="Helical" evidence="6">
    <location>
        <begin position="291"/>
        <end position="310"/>
    </location>
</feature>
<gene>
    <name evidence="8" type="ORF">MSAN_00199000</name>
</gene>
<keyword evidence="9" id="KW-1185">Reference proteome</keyword>
<dbReference type="SUPFAM" id="SSF103473">
    <property type="entry name" value="MFS general substrate transporter"/>
    <property type="match status" value="1"/>
</dbReference>
<dbReference type="AlphaFoldDB" id="A0A8H6ZEY9"/>
<dbReference type="InterPro" id="IPR011701">
    <property type="entry name" value="MFS"/>
</dbReference>
<feature type="transmembrane region" description="Helical" evidence="6">
    <location>
        <begin position="331"/>
        <end position="352"/>
    </location>
</feature>
<evidence type="ECO:0000259" key="7">
    <source>
        <dbReference type="PROSITE" id="PS50850"/>
    </source>
</evidence>
<name>A0A8H6ZEY9_9AGAR</name>
<dbReference type="PANTHER" id="PTHR23501">
    <property type="entry name" value="MAJOR FACILITATOR SUPERFAMILY"/>
    <property type="match status" value="1"/>
</dbReference>
<feature type="transmembrane region" description="Helical" evidence="6">
    <location>
        <begin position="396"/>
        <end position="415"/>
    </location>
</feature>